<evidence type="ECO:0000256" key="2">
    <source>
        <dbReference type="ARBA" id="ARBA00022617"/>
    </source>
</evidence>
<accession>A0ABX8WH33</accession>
<dbReference type="Gene3D" id="1.10.8.640">
    <property type="entry name" value="Cytochrome C biogenesis protein"/>
    <property type="match status" value="1"/>
</dbReference>
<evidence type="ECO:0000313" key="9">
    <source>
        <dbReference type="EMBL" id="QYO77967.1"/>
    </source>
</evidence>
<keyword evidence="7" id="KW-0812">Transmembrane</keyword>
<dbReference type="PANTHER" id="PTHR47870">
    <property type="entry name" value="CYTOCHROME C-TYPE BIOGENESIS PROTEIN CCMH"/>
    <property type="match status" value="1"/>
</dbReference>
<keyword evidence="6 7" id="KW-0408">Iron</keyword>
<keyword evidence="7" id="KW-1133">Transmembrane helix</keyword>
<evidence type="ECO:0000256" key="7">
    <source>
        <dbReference type="RuleBase" id="RU364112"/>
    </source>
</evidence>
<keyword evidence="7" id="KW-0472">Membrane</keyword>
<dbReference type="InterPro" id="IPR051263">
    <property type="entry name" value="C-type_cytochrome_biogenesis"/>
</dbReference>
<organism evidence="9 10">
    <name type="scientific">Devosia salina</name>
    <dbReference type="NCBI Taxonomy" id="2860336"/>
    <lineage>
        <taxon>Bacteria</taxon>
        <taxon>Pseudomonadati</taxon>
        <taxon>Pseudomonadota</taxon>
        <taxon>Alphaproteobacteria</taxon>
        <taxon>Hyphomicrobiales</taxon>
        <taxon>Devosiaceae</taxon>
        <taxon>Devosia</taxon>
    </lineage>
</organism>
<evidence type="ECO:0000256" key="5">
    <source>
        <dbReference type="ARBA" id="ARBA00022748"/>
    </source>
</evidence>
<evidence type="ECO:0000259" key="8">
    <source>
        <dbReference type="Pfam" id="PF03918"/>
    </source>
</evidence>
<dbReference type="PANTHER" id="PTHR47870:SF1">
    <property type="entry name" value="CYTOCHROME C-TYPE BIOGENESIS PROTEIN CCMH"/>
    <property type="match status" value="1"/>
</dbReference>
<dbReference type="InterPro" id="IPR038297">
    <property type="entry name" value="CcmH/CycL/NrfF/Ccl2_sf"/>
</dbReference>
<evidence type="ECO:0000256" key="3">
    <source>
        <dbReference type="ARBA" id="ARBA00022723"/>
    </source>
</evidence>
<feature type="transmembrane region" description="Helical" evidence="7">
    <location>
        <begin position="104"/>
        <end position="124"/>
    </location>
</feature>
<name>A0ABX8WH33_9HYPH</name>
<evidence type="ECO:0000313" key="10">
    <source>
        <dbReference type="Proteomes" id="UP000825799"/>
    </source>
</evidence>
<dbReference type="Proteomes" id="UP000825799">
    <property type="component" value="Chromosome"/>
</dbReference>
<protein>
    <recommendedName>
        <fullName evidence="7">Cytochrome c-type biogenesis protein</fullName>
    </recommendedName>
</protein>
<comment type="similarity">
    <text evidence="1 7">Belongs to the CcmH/CycL/Ccl2/NrfF family.</text>
</comment>
<feature type="domain" description="CcmH/CycL/Ccl2/NrfF N-terminal" evidence="8">
    <location>
        <begin position="9"/>
        <end position="147"/>
    </location>
</feature>
<dbReference type="InterPro" id="IPR005616">
    <property type="entry name" value="CcmH/CycL/Ccl2/NrfF_N"/>
</dbReference>
<dbReference type="Pfam" id="PF03918">
    <property type="entry name" value="CcmH"/>
    <property type="match status" value="1"/>
</dbReference>
<keyword evidence="2 7" id="KW-0349">Heme</keyword>
<keyword evidence="4 7" id="KW-0732">Signal</keyword>
<reference evidence="9 10" key="1">
    <citation type="submission" date="2021-08" db="EMBL/GenBank/DDBJ databases">
        <title>Devosia salina sp. nov., isolated from the South China Sea sediment.</title>
        <authorList>
            <person name="Zhou Z."/>
        </authorList>
    </citation>
    <scope>NUCLEOTIDE SEQUENCE [LARGE SCALE GENOMIC DNA]</scope>
    <source>
        <strain evidence="9 10">SCS-3</strain>
    </source>
</reference>
<dbReference type="EMBL" id="CP080590">
    <property type="protein sequence ID" value="QYO77967.1"/>
    <property type="molecule type" value="Genomic_DNA"/>
</dbReference>
<evidence type="ECO:0000256" key="4">
    <source>
        <dbReference type="ARBA" id="ARBA00022729"/>
    </source>
</evidence>
<keyword evidence="10" id="KW-1185">Reference proteome</keyword>
<feature type="chain" id="PRO_5044981821" description="Cytochrome c-type biogenesis protein" evidence="7">
    <location>
        <begin position="21"/>
        <end position="154"/>
    </location>
</feature>
<sequence length="154" mass="16700">MTLRAVLLALLIVLSPAALAVSPDEVLADPALEQRARDISEGLRCLVCQNQSIDDSDADLARDLRVLVRERLVAGDSNAEVEQYIVDRYGEYVLLNPRLNAHTILLWAAAPALLLVGLGLLLVARRRLPVEAAVGLTAEEQAALDALERDSDAR</sequence>
<proteinExistence type="inferred from homology"/>
<dbReference type="RefSeq" id="WP_220306443.1">
    <property type="nucleotide sequence ID" value="NZ_CP080590.1"/>
</dbReference>
<comment type="function">
    <text evidence="7">Possible subunit of a heme lyase.</text>
</comment>
<keyword evidence="5" id="KW-0201">Cytochrome c-type biogenesis</keyword>
<keyword evidence="3 7" id="KW-0479">Metal-binding</keyword>
<gene>
    <name evidence="9" type="ORF">K1X15_05205</name>
</gene>
<evidence type="ECO:0000256" key="1">
    <source>
        <dbReference type="ARBA" id="ARBA00010342"/>
    </source>
</evidence>
<feature type="signal peptide" evidence="7">
    <location>
        <begin position="1"/>
        <end position="20"/>
    </location>
</feature>
<dbReference type="CDD" id="cd16378">
    <property type="entry name" value="CcmH_N"/>
    <property type="match status" value="1"/>
</dbReference>
<evidence type="ECO:0000256" key="6">
    <source>
        <dbReference type="ARBA" id="ARBA00023004"/>
    </source>
</evidence>